<protein>
    <submittedName>
        <fullName evidence="1">Uncharacterized protein</fullName>
    </submittedName>
</protein>
<dbReference type="InterPro" id="IPR043129">
    <property type="entry name" value="ATPase_NBD"/>
</dbReference>
<accession>A0A9D4MFM1</accession>
<dbReference type="Gene3D" id="3.90.640.10">
    <property type="entry name" value="Actin, Chain A, domain 4"/>
    <property type="match status" value="1"/>
</dbReference>
<dbReference type="EMBL" id="JAIWYP010000001">
    <property type="protein sequence ID" value="KAH3876485.1"/>
    <property type="molecule type" value="Genomic_DNA"/>
</dbReference>
<gene>
    <name evidence="1" type="ORF">DPMN_000329</name>
</gene>
<evidence type="ECO:0000313" key="1">
    <source>
        <dbReference type="EMBL" id="KAH3876485.1"/>
    </source>
</evidence>
<dbReference type="PANTHER" id="PTHR14187">
    <property type="entry name" value="ALPHA KINASE/ELONGATION FACTOR 2 KINASE"/>
    <property type="match status" value="1"/>
</dbReference>
<dbReference type="SUPFAM" id="SSF53067">
    <property type="entry name" value="Actin-like ATPase domain"/>
    <property type="match status" value="1"/>
</dbReference>
<sequence length="159" mass="18109">MREAAREVAGIRLNNLTIEPECAAIYCSHLTRNQLEIQDDEQQLRYIKKPGSVIIVVDIGGGTVDVTTVRVRETETLEHVHKSGGGPCGGMKTNDEFFRMLEQIIGQDVMGEFIKENLQDYFDLKADFETAKREVLGQDTDERFNVRLPAPLNKIWERK</sequence>
<dbReference type="AlphaFoldDB" id="A0A9D4MFM1"/>
<name>A0A9D4MFM1_DREPO</name>
<keyword evidence="2" id="KW-1185">Reference proteome</keyword>
<reference evidence="1" key="2">
    <citation type="submission" date="2020-11" db="EMBL/GenBank/DDBJ databases">
        <authorList>
            <person name="McCartney M.A."/>
            <person name="Auch B."/>
            <person name="Kono T."/>
            <person name="Mallez S."/>
            <person name="Becker A."/>
            <person name="Gohl D.M."/>
            <person name="Silverstein K.A.T."/>
            <person name="Koren S."/>
            <person name="Bechman K.B."/>
            <person name="Herman A."/>
            <person name="Abrahante J.E."/>
            <person name="Garbe J."/>
        </authorList>
    </citation>
    <scope>NUCLEOTIDE SEQUENCE</scope>
    <source>
        <strain evidence="1">Duluth1</strain>
        <tissue evidence="1">Whole animal</tissue>
    </source>
</reference>
<reference evidence="1" key="1">
    <citation type="journal article" date="2019" name="bioRxiv">
        <title>The Genome of the Zebra Mussel, Dreissena polymorpha: A Resource for Invasive Species Research.</title>
        <authorList>
            <person name="McCartney M.A."/>
            <person name="Auch B."/>
            <person name="Kono T."/>
            <person name="Mallez S."/>
            <person name="Zhang Y."/>
            <person name="Obille A."/>
            <person name="Becker A."/>
            <person name="Abrahante J.E."/>
            <person name="Garbe J."/>
            <person name="Badalamenti J.P."/>
            <person name="Herman A."/>
            <person name="Mangelson H."/>
            <person name="Liachko I."/>
            <person name="Sullivan S."/>
            <person name="Sone E.D."/>
            <person name="Koren S."/>
            <person name="Silverstein K.A.T."/>
            <person name="Beckman K.B."/>
            <person name="Gohl D.M."/>
        </authorList>
    </citation>
    <scope>NUCLEOTIDE SEQUENCE</scope>
    <source>
        <strain evidence="1">Duluth1</strain>
        <tissue evidence="1">Whole animal</tissue>
    </source>
</reference>
<dbReference type="PANTHER" id="PTHR14187:SF5">
    <property type="entry name" value="HEAT SHOCK 70 KDA PROTEIN 12A"/>
    <property type="match status" value="1"/>
</dbReference>
<evidence type="ECO:0000313" key="2">
    <source>
        <dbReference type="Proteomes" id="UP000828390"/>
    </source>
</evidence>
<comment type="caution">
    <text evidence="1">The sequence shown here is derived from an EMBL/GenBank/DDBJ whole genome shotgun (WGS) entry which is preliminary data.</text>
</comment>
<proteinExistence type="predicted"/>
<dbReference type="Proteomes" id="UP000828390">
    <property type="component" value="Unassembled WGS sequence"/>
</dbReference>
<dbReference type="Gene3D" id="3.30.420.40">
    <property type="match status" value="2"/>
</dbReference>
<organism evidence="1 2">
    <name type="scientific">Dreissena polymorpha</name>
    <name type="common">Zebra mussel</name>
    <name type="synonym">Mytilus polymorpha</name>
    <dbReference type="NCBI Taxonomy" id="45954"/>
    <lineage>
        <taxon>Eukaryota</taxon>
        <taxon>Metazoa</taxon>
        <taxon>Spiralia</taxon>
        <taxon>Lophotrochozoa</taxon>
        <taxon>Mollusca</taxon>
        <taxon>Bivalvia</taxon>
        <taxon>Autobranchia</taxon>
        <taxon>Heteroconchia</taxon>
        <taxon>Euheterodonta</taxon>
        <taxon>Imparidentia</taxon>
        <taxon>Neoheterodontei</taxon>
        <taxon>Myida</taxon>
        <taxon>Dreissenoidea</taxon>
        <taxon>Dreissenidae</taxon>
        <taxon>Dreissena</taxon>
    </lineage>
</organism>